<evidence type="ECO:0000259" key="1">
    <source>
        <dbReference type="PROSITE" id="PS50878"/>
    </source>
</evidence>
<proteinExistence type="predicted"/>
<feature type="non-terminal residue" evidence="2">
    <location>
        <position position="201"/>
    </location>
</feature>
<dbReference type="OrthoDB" id="2284295at2759"/>
<feature type="domain" description="Reverse transcriptase" evidence="1">
    <location>
        <begin position="35"/>
        <end position="201"/>
    </location>
</feature>
<dbReference type="InterPro" id="IPR043502">
    <property type="entry name" value="DNA/RNA_pol_sf"/>
</dbReference>
<dbReference type="AlphaFoldDB" id="A0A5J4RG67"/>
<dbReference type="Proteomes" id="UP000324800">
    <property type="component" value="Unassembled WGS sequence"/>
</dbReference>
<dbReference type="EMBL" id="SNRW01042529">
    <property type="protein sequence ID" value="KAA6331891.1"/>
    <property type="molecule type" value="Genomic_DNA"/>
</dbReference>
<dbReference type="PANTHER" id="PTHR33050:SF7">
    <property type="entry name" value="RIBONUCLEASE H"/>
    <property type="match status" value="1"/>
</dbReference>
<organism evidence="2 3">
    <name type="scientific">Streblomastix strix</name>
    <dbReference type="NCBI Taxonomy" id="222440"/>
    <lineage>
        <taxon>Eukaryota</taxon>
        <taxon>Metamonada</taxon>
        <taxon>Preaxostyla</taxon>
        <taxon>Oxymonadida</taxon>
        <taxon>Streblomastigidae</taxon>
        <taxon>Streblomastix</taxon>
    </lineage>
</organism>
<evidence type="ECO:0000313" key="3">
    <source>
        <dbReference type="Proteomes" id="UP000324800"/>
    </source>
</evidence>
<evidence type="ECO:0000313" key="2">
    <source>
        <dbReference type="EMBL" id="KAA6331891.1"/>
    </source>
</evidence>
<keyword evidence="2" id="KW-0808">Transferase</keyword>
<dbReference type="Gene3D" id="3.30.70.270">
    <property type="match status" value="1"/>
</dbReference>
<dbReference type="InterPro" id="IPR000477">
    <property type="entry name" value="RT_dom"/>
</dbReference>
<dbReference type="InterPro" id="IPR052055">
    <property type="entry name" value="Hepadnavirus_pol/RT"/>
</dbReference>
<sequence>NFRCPLGTSHIPPYKQNQVQSSALETLILKELQGNIIVEVNGNQLKWLNPIFAIPKKGKAGWRKIMDSNRLNYHLQCNHFKMEDIKTLRELIGPGDWIIKLDLESAFNHITVEPHFRPFQGFEFKGRFYMYTAMCFGVRHVPLIFHKTMRPLMKYLREKMNIRSISYCDDLIFMNENKEVLAHQVLQIVQIIKEFGWKISQ</sequence>
<keyword evidence="2" id="KW-0695">RNA-directed DNA polymerase</keyword>
<reference evidence="2 3" key="1">
    <citation type="submission" date="2019-03" db="EMBL/GenBank/DDBJ databases">
        <title>Single cell metagenomics reveals metabolic interactions within the superorganism composed of flagellate Streblomastix strix and complex community of Bacteroidetes bacteria on its surface.</title>
        <authorList>
            <person name="Treitli S.C."/>
            <person name="Kolisko M."/>
            <person name="Husnik F."/>
            <person name="Keeling P."/>
            <person name="Hampl V."/>
        </authorList>
    </citation>
    <scope>NUCLEOTIDE SEQUENCE [LARGE SCALE GENOMIC DNA]</scope>
    <source>
        <strain evidence="2">ST1C</strain>
    </source>
</reference>
<dbReference type="PANTHER" id="PTHR33050">
    <property type="entry name" value="REVERSE TRANSCRIPTASE DOMAIN-CONTAINING PROTEIN"/>
    <property type="match status" value="1"/>
</dbReference>
<dbReference type="InterPro" id="IPR043128">
    <property type="entry name" value="Rev_trsase/Diguanyl_cyclase"/>
</dbReference>
<protein>
    <submittedName>
        <fullName evidence="2">Putative reverse transcriptase</fullName>
    </submittedName>
</protein>
<name>A0A5J4RG67_9EUKA</name>
<gene>
    <name evidence="2" type="ORF">EZS28_053336</name>
</gene>
<dbReference type="Gene3D" id="3.10.10.10">
    <property type="entry name" value="HIV Type 1 Reverse Transcriptase, subunit A, domain 1"/>
    <property type="match status" value="1"/>
</dbReference>
<dbReference type="Pfam" id="PF00078">
    <property type="entry name" value="RVT_1"/>
    <property type="match status" value="1"/>
</dbReference>
<dbReference type="PROSITE" id="PS50878">
    <property type="entry name" value="RT_POL"/>
    <property type="match status" value="1"/>
</dbReference>
<dbReference type="GO" id="GO:0003964">
    <property type="term" value="F:RNA-directed DNA polymerase activity"/>
    <property type="evidence" value="ECO:0007669"/>
    <property type="project" value="UniProtKB-KW"/>
</dbReference>
<comment type="caution">
    <text evidence="2">The sequence shown here is derived from an EMBL/GenBank/DDBJ whole genome shotgun (WGS) entry which is preliminary data.</text>
</comment>
<dbReference type="SUPFAM" id="SSF56672">
    <property type="entry name" value="DNA/RNA polymerases"/>
    <property type="match status" value="1"/>
</dbReference>
<accession>A0A5J4RG67</accession>
<keyword evidence="2" id="KW-0548">Nucleotidyltransferase</keyword>
<feature type="non-terminal residue" evidence="2">
    <location>
        <position position="1"/>
    </location>
</feature>